<dbReference type="GO" id="GO:0032259">
    <property type="term" value="P:methylation"/>
    <property type="evidence" value="ECO:0007669"/>
    <property type="project" value="UniProtKB-KW"/>
</dbReference>
<dbReference type="SUPFAM" id="SSF53335">
    <property type="entry name" value="S-adenosyl-L-methionine-dependent methyltransferases"/>
    <property type="match status" value="1"/>
</dbReference>
<protein>
    <recommendedName>
        <fullName evidence="6">S-adenosyl-L-methionine-dependent methyltransferase</fullName>
    </recommendedName>
</protein>
<dbReference type="Gene3D" id="3.40.50.150">
    <property type="entry name" value="Vaccinia Virus protein VP39"/>
    <property type="match status" value="1"/>
</dbReference>
<proteinExistence type="inferred from homology"/>
<dbReference type="InterPro" id="IPR029063">
    <property type="entry name" value="SAM-dependent_MTases_sf"/>
</dbReference>
<comment type="similarity">
    <text evidence="1">Belongs to the UPF0677 family.</text>
</comment>
<accession>A0A7S4NZL0</accession>
<reference evidence="5" key="1">
    <citation type="submission" date="2021-01" db="EMBL/GenBank/DDBJ databases">
        <authorList>
            <person name="Corre E."/>
            <person name="Pelletier E."/>
            <person name="Niang G."/>
            <person name="Scheremetjew M."/>
            <person name="Finn R."/>
            <person name="Kale V."/>
            <person name="Holt S."/>
            <person name="Cochrane G."/>
            <person name="Meng A."/>
            <person name="Brown T."/>
            <person name="Cohen L."/>
        </authorList>
    </citation>
    <scope>NUCLEOTIDE SEQUENCE</scope>
    <source>
        <strain evidence="5">SoJaBio B1-5/56/2</strain>
    </source>
</reference>
<dbReference type="GO" id="GO:0008168">
    <property type="term" value="F:methyltransferase activity"/>
    <property type="evidence" value="ECO:0007669"/>
    <property type="project" value="UniProtKB-KW"/>
</dbReference>
<evidence type="ECO:0000313" key="5">
    <source>
        <dbReference type="EMBL" id="CAE2318707.1"/>
    </source>
</evidence>
<sequence length="344" mass="38823">MMSWGVLIFLVVIVACAIRLLFGDGVSHVGGNKTTKEHTDKDRAKVGATAFAVSAFRAIESVRTDRPPLFIDPVSVALFSYLSSSPLSLKTKLFFKGAEWMYWGAMSTWLPVPFSWIQFTRIVKLVDLLALRTRFIDDHVIEPHKRNDINQLVIMGAGLDARGYRLNKFKGKIFEVDFAGMLKKKDKIFTKIGFPKPDNVCHVGTDFSLPTPIWDKDLESQGFDATQPSIWILEGLTSYLHPPELTSLFSTLSSCSAPGSKMVVTWIGIGEKKTDFAPTAKIDMHCFFLDNPDSLSRFSPLVEEWELDKGVSIGEVKEMYYEKDWKCGTTNDDRSYWFTCATRK</sequence>
<dbReference type="PANTHER" id="PTHR43619:SF2">
    <property type="entry name" value="S-ADENOSYL-L-METHIONINE-DEPENDENT METHYLTRANSFERASES SUPERFAMILY PROTEIN"/>
    <property type="match status" value="1"/>
</dbReference>
<evidence type="ECO:0000256" key="1">
    <source>
        <dbReference type="ARBA" id="ARBA00008138"/>
    </source>
</evidence>
<feature type="chain" id="PRO_5030583659" description="S-adenosyl-L-methionine-dependent methyltransferase" evidence="4">
    <location>
        <begin position="24"/>
        <end position="344"/>
    </location>
</feature>
<dbReference type="InterPro" id="IPR011610">
    <property type="entry name" value="SAM_mthyl_Trfase_ML2640-like"/>
</dbReference>
<organism evidence="5">
    <name type="scientific">Paramoeba aestuarina</name>
    <dbReference type="NCBI Taxonomy" id="180227"/>
    <lineage>
        <taxon>Eukaryota</taxon>
        <taxon>Amoebozoa</taxon>
        <taxon>Discosea</taxon>
        <taxon>Flabellinia</taxon>
        <taxon>Dactylopodida</taxon>
        <taxon>Paramoebidae</taxon>
        <taxon>Paramoeba</taxon>
    </lineage>
</organism>
<dbReference type="AlphaFoldDB" id="A0A7S4NZL0"/>
<dbReference type="EMBL" id="HBKR01026106">
    <property type="protein sequence ID" value="CAE2318707.1"/>
    <property type="molecule type" value="Transcribed_RNA"/>
</dbReference>
<dbReference type="Pfam" id="PF04072">
    <property type="entry name" value="LCM"/>
    <property type="match status" value="1"/>
</dbReference>
<keyword evidence="3" id="KW-0808">Transferase</keyword>
<dbReference type="PANTHER" id="PTHR43619">
    <property type="entry name" value="S-ADENOSYL-L-METHIONINE-DEPENDENT METHYLTRANSFERASE YKTD-RELATED"/>
    <property type="match status" value="1"/>
</dbReference>
<feature type="signal peptide" evidence="4">
    <location>
        <begin position="1"/>
        <end position="23"/>
    </location>
</feature>
<keyword evidence="2" id="KW-0489">Methyltransferase</keyword>
<name>A0A7S4NZL0_9EUKA</name>
<keyword evidence="4" id="KW-0732">Signal</keyword>
<gene>
    <name evidence="5" type="ORF">NAES01612_LOCUS17102</name>
</gene>
<evidence type="ECO:0000256" key="2">
    <source>
        <dbReference type="ARBA" id="ARBA00022603"/>
    </source>
</evidence>
<evidence type="ECO:0008006" key="6">
    <source>
        <dbReference type="Google" id="ProtNLM"/>
    </source>
</evidence>
<dbReference type="InterPro" id="IPR007213">
    <property type="entry name" value="Ppm1/Ppm2/Tcmp"/>
</dbReference>
<evidence type="ECO:0000256" key="3">
    <source>
        <dbReference type="ARBA" id="ARBA00022679"/>
    </source>
</evidence>
<evidence type="ECO:0000256" key="4">
    <source>
        <dbReference type="SAM" id="SignalP"/>
    </source>
</evidence>
<dbReference type="NCBIfam" id="TIGR00027">
    <property type="entry name" value="mthyl_TIGR00027"/>
    <property type="match status" value="1"/>
</dbReference>